<evidence type="ECO:0000256" key="6">
    <source>
        <dbReference type="ARBA" id="ARBA00022989"/>
    </source>
</evidence>
<dbReference type="SMART" id="SM00665">
    <property type="entry name" value="B561"/>
    <property type="match status" value="1"/>
</dbReference>
<evidence type="ECO:0000259" key="9">
    <source>
        <dbReference type="PROSITE" id="PS50836"/>
    </source>
</evidence>
<feature type="domain" description="DOMON" evidence="9">
    <location>
        <begin position="92"/>
        <end position="233"/>
    </location>
</feature>
<sequence>MHCGFDLLVEHEVENVRFDLRKPYTLLLSSGICSNDTENPGQYIVSWHLDSDFPIVSDDPVVFACAHNCPNPPPVIRGNFGYPEGCTVDTDCQMEVTWGHRKDSDKIYVSLNGGYETDNVTAEELYIALGINQEAQMSSAYVIECVRWENATDKERRGLMQVDMFTSYNGEPHRNERIESTGVTLTSSSFDNGKVHCEYEVSTKLTVSGVTIPNGQVTDYDLTQPFHLLLAAGPLRKDTAAGQQNAKAWHGRDRRTASTKTFVLGGDKTVYNHCEGTRTCYGVPNNCVATKSCQQLLTYGVLAEGATSISMTLYGMPPNEESGVKDYWIGFGTSSHGKMKDTAVVQCVRYPDGRIDVLAGYNSPNTSLGQHGYELLMNKRLGVEKIGGSYQDGMLECSFTLDVVRNLTVTQSYEVMDVHVDLTRPYYLQLGSGVLAEVASGVIPGTHKKHPKVFPPVVLACSRMDCTGEPTARTTAAVPTAAPSKGGFFCLPADCSKARVDYRTSEKNSSRVHMKLTGKQQVSGWNGRFYVAVGFTRTQGMEFASVVDCVRWQNNGSDVQEVFGSYNKAGTANVRTDKNGIYLQSTSYEDDSLTCQFEMEFVRTIQGLPAADTAGQNLTFDLKQPMYILLALSAVRDGSQKVYHQTNKVVSDSPVDISAGGRAAASDYQKNMKKAHAILMVFAWMLFASFGILMARQTRDMWPLTQPFGLKMWFHAHRTSMVLVTVLTISAFIVIFVQAGGWVGTNEHPLVQSHAVLGCITFSLAMIQPFVALFRPHPGTPNRPYFNYFHWTLGYSTHVLSIVTMTLGTQLTDRLEGLQGVGFLILGSFLVNFALQVALKVYKRYRARCTKAVRANSFEALCREDVIAGPRTPAVAANPLDPNDPVRYGILTVNWLQISILSILMVVFIAVV</sequence>
<evidence type="ECO:0000256" key="5">
    <source>
        <dbReference type="ARBA" id="ARBA00022982"/>
    </source>
</evidence>
<dbReference type="PANTHER" id="PTHR23130:SF171">
    <property type="entry name" value="OS01G0895300 PROTEIN"/>
    <property type="match status" value="1"/>
</dbReference>
<feature type="transmembrane region" description="Helical" evidence="8">
    <location>
        <begin position="721"/>
        <end position="743"/>
    </location>
</feature>
<evidence type="ECO:0000256" key="1">
    <source>
        <dbReference type="ARBA" id="ARBA00004370"/>
    </source>
</evidence>
<feature type="domain" description="DOMON" evidence="9">
    <location>
        <begin position="293"/>
        <end position="431"/>
    </location>
</feature>
<organism evidence="11 12">
    <name type="scientific">Ramazzottius varieornatus</name>
    <name type="common">Water bear</name>
    <name type="synonym">Tardigrade</name>
    <dbReference type="NCBI Taxonomy" id="947166"/>
    <lineage>
        <taxon>Eukaryota</taxon>
        <taxon>Metazoa</taxon>
        <taxon>Ecdysozoa</taxon>
        <taxon>Tardigrada</taxon>
        <taxon>Eutardigrada</taxon>
        <taxon>Parachela</taxon>
        <taxon>Hypsibioidea</taxon>
        <taxon>Ramazzottiidae</taxon>
        <taxon>Ramazzottius</taxon>
    </lineage>
</organism>
<dbReference type="InterPro" id="IPR005018">
    <property type="entry name" value="DOMON_domain"/>
</dbReference>
<dbReference type="Gene3D" id="1.20.120.1770">
    <property type="match status" value="1"/>
</dbReference>
<name>A0A1D1W670_RAMVA</name>
<keyword evidence="7 8" id="KW-0472">Membrane</keyword>
<accession>A0A1D1W670</accession>
<evidence type="ECO:0000256" key="7">
    <source>
        <dbReference type="ARBA" id="ARBA00023136"/>
    </source>
</evidence>
<dbReference type="Pfam" id="PF03188">
    <property type="entry name" value="Cytochrom_B561"/>
    <property type="match status" value="1"/>
</dbReference>
<feature type="domain" description="DOMON" evidence="9">
    <location>
        <begin position="496"/>
        <end position="633"/>
    </location>
</feature>
<dbReference type="EMBL" id="BDGG01000013">
    <property type="protein sequence ID" value="GAV06519.1"/>
    <property type="molecule type" value="Genomic_DNA"/>
</dbReference>
<gene>
    <name evidence="11" type="primary">RvY_16491-1</name>
    <name evidence="11" type="synonym">RvY_16491.1</name>
    <name evidence="11" type="ORF">RvY_16491</name>
</gene>
<dbReference type="PROSITE" id="PS50939">
    <property type="entry name" value="CYTOCHROME_B561"/>
    <property type="match status" value="1"/>
</dbReference>
<dbReference type="OrthoDB" id="2419613at2759"/>
<keyword evidence="12" id="KW-1185">Reference proteome</keyword>
<dbReference type="AlphaFoldDB" id="A0A1D1W670"/>
<dbReference type="Proteomes" id="UP000186922">
    <property type="component" value="Unassembled WGS sequence"/>
</dbReference>
<proteinExistence type="predicted"/>
<evidence type="ECO:0000313" key="12">
    <source>
        <dbReference type="Proteomes" id="UP000186922"/>
    </source>
</evidence>
<dbReference type="PROSITE" id="PS50836">
    <property type="entry name" value="DOMON"/>
    <property type="match status" value="3"/>
</dbReference>
<keyword evidence="6 8" id="KW-1133">Transmembrane helix</keyword>
<comment type="subcellular location">
    <subcellularLocation>
        <location evidence="1">Membrane</location>
    </subcellularLocation>
</comment>
<keyword evidence="2" id="KW-0813">Transport</keyword>
<reference evidence="11 12" key="1">
    <citation type="journal article" date="2016" name="Nat. Commun.">
        <title>Extremotolerant tardigrade genome and improved radiotolerance of human cultured cells by tardigrade-unique protein.</title>
        <authorList>
            <person name="Hashimoto T."/>
            <person name="Horikawa D.D."/>
            <person name="Saito Y."/>
            <person name="Kuwahara H."/>
            <person name="Kozuka-Hata H."/>
            <person name="Shin-I T."/>
            <person name="Minakuchi Y."/>
            <person name="Ohishi K."/>
            <person name="Motoyama A."/>
            <person name="Aizu T."/>
            <person name="Enomoto A."/>
            <person name="Kondo K."/>
            <person name="Tanaka S."/>
            <person name="Hara Y."/>
            <person name="Koshikawa S."/>
            <person name="Sagara H."/>
            <person name="Miura T."/>
            <person name="Yokobori S."/>
            <person name="Miyagawa K."/>
            <person name="Suzuki Y."/>
            <person name="Kubo T."/>
            <person name="Oyama M."/>
            <person name="Kohara Y."/>
            <person name="Fujiyama A."/>
            <person name="Arakawa K."/>
            <person name="Katayama T."/>
            <person name="Toyoda A."/>
            <person name="Kunieda T."/>
        </authorList>
    </citation>
    <scope>NUCLEOTIDE SEQUENCE [LARGE SCALE GENOMIC DNA]</scope>
    <source>
        <strain evidence="11 12">YOKOZUNA-1</strain>
    </source>
</reference>
<evidence type="ECO:0000256" key="8">
    <source>
        <dbReference type="SAM" id="Phobius"/>
    </source>
</evidence>
<protein>
    <recommendedName>
        <fullName evidence="13">Cytochrome b561 domain-containing protein</fullName>
    </recommendedName>
</protein>
<dbReference type="Pfam" id="PF03351">
    <property type="entry name" value="DOMON"/>
    <property type="match status" value="1"/>
</dbReference>
<dbReference type="STRING" id="947166.A0A1D1W670"/>
<feature type="transmembrane region" description="Helical" evidence="8">
    <location>
        <begin position="888"/>
        <end position="911"/>
    </location>
</feature>
<evidence type="ECO:0000256" key="4">
    <source>
        <dbReference type="ARBA" id="ARBA00022729"/>
    </source>
</evidence>
<dbReference type="PANTHER" id="PTHR23130">
    <property type="entry name" value="CYTOCHROME B561 AND DOMON DOMAIN-CONTAINING PROTEIN"/>
    <property type="match status" value="1"/>
</dbReference>
<dbReference type="GO" id="GO:0016020">
    <property type="term" value="C:membrane"/>
    <property type="evidence" value="ECO:0007669"/>
    <property type="project" value="UniProtKB-SubCell"/>
</dbReference>
<feature type="transmembrane region" description="Helical" evidence="8">
    <location>
        <begin position="755"/>
        <end position="774"/>
    </location>
</feature>
<evidence type="ECO:0000313" key="11">
    <source>
        <dbReference type="EMBL" id="GAV06519.1"/>
    </source>
</evidence>
<feature type="transmembrane region" description="Helical" evidence="8">
    <location>
        <begin position="820"/>
        <end position="842"/>
    </location>
</feature>
<comment type="caution">
    <text evidence="11">The sequence shown here is derived from an EMBL/GenBank/DDBJ whole genome shotgun (WGS) entry which is preliminary data.</text>
</comment>
<keyword evidence="3 8" id="KW-0812">Transmembrane</keyword>
<keyword evidence="5" id="KW-0249">Electron transport</keyword>
<dbReference type="CDD" id="cd08760">
    <property type="entry name" value="Cyt_b561_FRRS1_like"/>
    <property type="match status" value="1"/>
</dbReference>
<evidence type="ECO:0008006" key="13">
    <source>
        <dbReference type="Google" id="ProtNLM"/>
    </source>
</evidence>
<feature type="domain" description="Cytochrome b561" evidence="10">
    <location>
        <begin position="638"/>
        <end position="842"/>
    </location>
</feature>
<evidence type="ECO:0000259" key="10">
    <source>
        <dbReference type="PROSITE" id="PS50939"/>
    </source>
</evidence>
<dbReference type="SMART" id="SM00664">
    <property type="entry name" value="DoH"/>
    <property type="match status" value="3"/>
</dbReference>
<evidence type="ECO:0000256" key="2">
    <source>
        <dbReference type="ARBA" id="ARBA00022448"/>
    </source>
</evidence>
<feature type="transmembrane region" description="Helical" evidence="8">
    <location>
        <begin position="675"/>
        <end position="695"/>
    </location>
</feature>
<keyword evidence="4" id="KW-0732">Signal</keyword>
<evidence type="ECO:0000256" key="3">
    <source>
        <dbReference type="ARBA" id="ARBA00022692"/>
    </source>
</evidence>
<dbReference type="InterPro" id="IPR006593">
    <property type="entry name" value="Cyt_b561/ferric_Rdtase_TM"/>
</dbReference>
<feature type="transmembrane region" description="Helical" evidence="8">
    <location>
        <begin position="786"/>
        <end position="808"/>
    </location>
</feature>